<evidence type="ECO:0000256" key="11">
    <source>
        <dbReference type="ARBA" id="ARBA00023163"/>
    </source>
</evidence>
<reference evidence="18 19" key="1">
    <citation type="submission" date="2018-07" db="EMBL/GenBank/DDBJ databases">
        <title>A high quality draft genome assembly of the barn swallow (H. rustica rustica).</title>
        <authorList>
            <person name="Formenti G."/>
            <person name="Chiara M."/>
            <person name="Poveda L."/>
            <person name="Francoijs K.-J."/>
            <person name="Bonisoli-Alquati A."/>
            <person name="Canova L."/>
            <person name="Gianfranceschi L."/>
            <person name="Horner D.S."/>
            <person name="Saino N."/>
        </authorList>
    </citation>
    <scope>NUCLEOTIDE SEQUENCE [LARGE SCALE GENOMIC DNA]</scope>
    <source>
        <strain evidence="18">Chelidonia</strain>
        <tissue evidence="18">Blood</tissue>
    </source>
</reference>
<feature type="compositionally biased region" description="Polar residues" evidence="16">
    <location>
        <begin position="1161"/>
        <end position="1170"/>
    </location>
</feature>
<dbReference type="GO" id="GO:0035097">
    <property type="term" value="C:histone methyltransferase complex"/>
    <property type="evidence" value="ECO:0007669"/>
    <property type="project" value="TreeGrafter"/>
</dbReference>
<feature type="region of interest" description="Disordered" evidence="16">
    <location>
        <begin position="1125"/>
        <end position="1170"/>
    </location>
</feature>
<feature type="compositionally biased region" description="Pro residues" evidence="16">
    <location>
        <begin position="225"/>
        <end position="237"/>
    </location>
</feature>
<feature type="region of interest" description="Disordered" evidence="16">
    <location>
        <begin position="591"/>
        <end position="613"/>
    </location>
</feature>
<protein>
    <recommendedName>
        <fullName evidence="15">Methyl-CpG-binding protein 2</fullName>
    </recommendedName>
</protein>
<dbReference type="GO" id="GO:0040029">
    <property type="term" value="P:epigenetic regulation of gene expression"/>
    <property type="evidence" value="ECO:0007669"/>
    <property type="project" value="UniProtKB-ARBA"/>
</dbReference>
<dbReference type="GO" id="GO:0010629">
    <property type="term" value="P:negative regulation of gene expression"/>
    <property type="evidence" value="ECO:0007669"/>
    <property type="project" value="UniProtKB-ARBA"/>
</dbReference>
<dbReference type="GO" id="GO:2000026">
    <property type="term" value="P:regulation of multicellular organismal development"/>
    <property type="evidence" value="ECO:0007669"/>
    <property type="project" value="UniProtKB-ARBA"/>
</dbReference>
<feature type="compositionally biased region" description="Gly residues" evidence="16">
    <location>
        <begin position="172"/>
        <end position="191"/>
    </location>
</feature>
<evidence type="ECO:0000256" key="3">
    <source>
        <dbReference type="ARBA" id="ARBA00022481"/>
    </source>
</evidence>
<dbReference type="Proteomes" id="UP000269221">
    <property type="component" value="Unassembled WGS sequence"/>
</dbReference>
<keyword evidence="6" id="KW-0677">Repeat</keyword>
<keyword evidence="10" id="KW-0238">DNA-binding</keyword>
<feature type="region of interest" description="Disordered" evidence="16">
    <location>
        <begin position="1"/>
        <end position="111"/>
    </location>
</feature>
<evidence type="ECO:0000256" key="14">
    <source>
        <dbReference type="ARBA" id="ARBA00063689"/>
    </source>
</evidence>
<keyword evidence="13" id="KW-0131">Cell cycle</keyword>
<dbReference type="GO" id="GO:0045892">
    <property type="term" value="P:negative regulation of DNA-templated transcription"/>
    <property type="evidence" value="ECO:0007669"/>
    <property type="project" value="UniProtKB-ARBA"/>
</dbReference>
<dbReference type="InterPro" id="IPR059124">
    <property type="entry name" value="Kelch_HCF"/>
</dbReference>
<proteinExistence type="predicted"/>
<dbReference type="FunFam" id="2.120.10.80:FF:000008">
    <property type="entry name" value="host cell factor 1 isoform X1"/>
    <property type="match status" value="1"/>
</dbReference>
<dbReference type="Pfam" id="PF13854">
    <property type="entry name" value="Kelch_HCF"/>
    <property type="match status" value="1"/>
</dbReference>
<dbReference type="SUPFAM" id="SSF54171">
    <property type="entry name" value="DNA-binding domain"/>
    <property type="match status" value="1"/>
</dbReference>
<accession>A0A3M0LBF8</accession>
<dbReference type="GO" id="GO:0051093">
    <property type="term" value="P:negative regulation of developmental process"/>
    <property type="evidence" value="ECO:0007669"/>
    <property type="project" value="UniProtKB-ARBA"/>
</dbReference>
<evidence type="ECO:0000256" key="1">
    <source>
        <dbReference type="ARBA" id="ARBA00004123"/>
    </source>
</evidence>
<feature type="region of interest" description="Disordered" evidence="16">
    <location>
        <begin position="638"/>
        <end position="706"/>
    </location>
</feature>
<dbReference type="PROSITE" id="PS50982">
    <property type="entry name" value="MBD"/>
    <property type="match status" value="1"/>
</dbReference>
<dbReference type="GO" id="GO:0048468">
    <property type="term" value="P:cell development"/>
    <property type="evidence" value="ECO:0007669"/>
    <property type="project" value="UniProtKB-ARBA"/>
</dbReference>
<keyword evidence="8" id="KW-0007">Acetylation</keyword>
<dbReference type="PANTHER" id="PTHR46003">
    <property type="entry name" value="HOST CELL FACTOR"/>
    <property type="match status" value="1"/>
</dbReference>
<evidence type="ECO:0000313" key="18">
    <source>
        <dbReference type="EMBL" id="RMC22745.1"/>
    </source>
</evidence>
<comment type="subunit">
    <text evidence="14">Interacts with FNBP3. Interacts with CDKL5. Interacts with ATRX; MECP2 recruits ATRX to pericentric heterochromatin in neuronal cells. Interacts with NCOR2. Interacts with TBL1XR1; bridges interaction between MECP2 and NCOR1. Interacts with TBL1X; recruits TBL1X to the heterochromatin foci.</text>
</comment>
<dbReference type="GO" id="GO:0003713">
    <property type="term" value="F:transcription coactivator activity"/>
    <property type="evidence" value="ECO:0007669"/>
    <property type="project" value="TreeGrafter"/>
</dbReference>
<keyword evidence="11" id="KW-0804">Transcription</keyword>
<evidence type="ECO:0000259" key="17">
    <source>
        <dbReference type="PROSITE" id="PS50982"/>
    </source>
</evidence>
<keyword evidence="12" id="KW-0539">Nucleus</keyword>
<gene>
    <name evidence="18" type="ORF">DUI87_00245</name>
</gene>
<feature type="compositionally biased region" description="Basic and acidic residues" evidence="16">
    <location>
        <begin position="675"/>
        <end position="686"/>
    </location>
</feature>
<keyword evidence="2" id="KW-0880">Kelch repeat</keyword>
<keyword evidence="19" id="KW-1185">Reference proteome</keyword>
<evidence type="ECO:0000256" key="16">
    <source>
        <dbReference type="SAM" id="MobiDB-lite"/>
    </source>
</evidence>
<comment type="caution">
    <text evidence="18">The sequence shown here is derived from an EMBL/GenBank/DDBJ whole genome shotgun (WGS) entry which is preliminary data.</text>
</comment>
<keyword evidence="7" id="KW-0068">Autocatalytic cleavage</keyword>
<name>A0A3M0LBF8_HIRRU</name>
<feature type="compositionally biased region" description="Low complexity" evidence="16">
    <location>
        <begin position="192"/>
        <end position="206"/>
    </location>
</feature>
<evidence type="ECO:0000313" key="19">
    <source>
        <dbReference type="Proteomes" id="UP000269221"/>
    </source>
</evidence>
<dbReference type="InterPro" id="IPR001739">
    <property type="entry name" value="Methyl_CpG_DNA-bd"/>
</dbReference>
<dbReference type="GO" id="GO:0000785">
    <property type="term" value="C:chromatin"/>
    <property type="evidence" value="ECO:0007669"/>
    <property type="project" value="UniProtKB-ARBA"/>
</dbReference>
<feature type="compositionally biased region" description="Basic residues" evidence="16">
    <location>
        <begin position="638"/>
        <end position="647"/>
    </location>
</feature>
<comment type="subcellular location">
    <subcellularLocation>
        <location evidence="1">Nucleus</location>
    </subcellularLocation>
</comment>
<feature type="compositionally biased region" description="Low complexity" evidence="16">
    <location>
        <begin position="55"/>
        <end position="71"/>
    </location>
</feature>
<dbReference type="AlphaFoldDB" id="A0A3M0LBF8"/>
<dbReference type="STRING" id="333673.A0A3M0LBF8"/>
<dbReference type="OrthoDB" id="10072024at2759"/>
<evidence type="ECO:0000256" key="13">
    <source>
        <dbReference type="ARBA" id="ARBA00023306"/>
    </source>
</evidence>
<dbReference type="Gene3D" id="3.30.890.10">
    <property type="entry name" value="Methyl-cpg-binding Protein 2, Chain A"/>
    <property type="match status" value="1"/>
</dbReference>
<dbReference type="PANTHER" id="PTHR46003:SF3">
    <property type="entry name" value="HOST CELL FACTOR 1"/>
    <property type="match status" value="1"/>
</dbReference>
<feature type="region of interest" description="Disordered" evidence="16">
    <location>
        <begin position="965"/>
        <end position="1041"/>
    </location>
</feature>
<dbReference type="Pfam" id="PF01429">
    <property type="entry name" value="MBD"/>
    <property type="match status" value="1"/>
</dbReference>
<feature type="compositionally biased region" description="Basic residues" evidence="16">
    <location>
        <begin position="992"/>
        <end position="1006"/>
    </location>
</feature>
<keyword evidence="4" id="KW-0678">Repressor</keyword>
<dbReference type="EMBL" id="QRBI01000035">
    <property type="protein sequence ID" value="RMC22745.1"/>
    <property type="molecule type" value="Genomic_DNA"/>
</dbReference>
<keyword evidence="5" id="KW-0597">Phosphoprotein</keyword>
<evidence type="ECO:0000256" key="12">
    <source>
        <dbReference type="ARBA" id="ARBA00023242"/>
    </source>
</evidence>
<evidence type="ECO:0000256" key="10">
    <source>
        <dbReference type="ARBA" id="ARBA00023125"/>
    </source>
</evidence>
<keyword evidence="3" id="KW-0488">Methylation</keyword>
<evidence type="ECO:0000256" key="15">
    <source>
        <dbReference type="ARBA" id="ARBA00072376"/>
    </source>
</evidence>
<evidence type="ECO:0000256" key="7">
    <source>
        <dbReference type="ARBA" id="ARBA00022813"/>
    </source>
</evidence>
<evidence type="ECO:0000256" key="6">
    <source>
        <dbReference type="ARBA" id="ARBA00022737"/>
    </source>
</evidence>
<feature type="compositionally biased region" description="Low complexity" evidence="16">
    <location>
        <begin position="1134"/>
        <end position="1157"/>
    </location>
</feature>
<organism evidence="18 19">
    <name type="scientific">Hirundo rustica rustica</name>
    <dbReference type="NCBI Taxonomy" id="333673"/>
    <lineage>
        <taxon>Eukaryota</taxon>
        <taxon>Metazoa</taxon>
        <taxon>Chordata</taxon>
        <taxon>Craniata</taxon>
        <taxon>Vertebrata</taxon>
        <taxon>Euteleostomi</taxon>
        <taxon>Archelosauria</taxon>
        <taxon>Archosauria</taxon>
        <taxon>Dinosauria</taxon>
        <taxon>Saurischia</taxon>
        <taxon>Theropoda</taxon>
        <taxon>Coelurosauria</taxon>
        <taxon>Aves</taxon>
        <taxon>Neognathae</taxon>
        <taxon>Neoaves</taxon>
        <taxon>Telluraves</taxon>
        <taxon>Australaves</taxon>
        <taxon>Passeriformes</taxon>
        <taxon>Sylvioidea</taxon>
        <taxon>Hirundinidae</taxon>
        <taxon>Hirundo</taxon>
    </lineage>
</organism>
<evidence type="ECO:0000256" key="2">
    <source>
        <dbReference type="ARBA" id="ARBA00022441"/>
    </source>
</evidence>
<dbReference type="InterPro" id="IPR016177">
    <property type="entry name" value="DNA-bd_dom_sf"/>
</dbReference>
<keyword evidence="9" id="KW-0805">Transcription regulation</keyword>
<dbReference type="InterPro" id="IPR015915">
    <property type="entry name" value="Kelch-typ_b-propeller"/>
</dbReference>
<sequence>MAAAAPSGDEGRLEEKSEENLQRPPKAKKPKKERKEPEPAQPAAEPAEAGKAESSEGAGAAPAAPEASASPKQRRSIIRDRGPMYDDPTLPEGWTRKLKQRKSGRSAGKYDVYLINPQGKAFRSKVELIAYFEKVGDTSLDPNDFDFTVTGRGSPSRREQRPPKKPKSPKGPGTGRGRGRPKGSGGGGGGARPKAAAAVSEGGSAAKRALEKPPGKLLVKMPFAPGQPGPAAPPAPRRPGRKRRAEPDSPAVPKKRGRKPAGAAGPGGPGGPDKKAATPPAVQETVLPIKKRKTRETVVVEPPRWKRVVGWAGPVPRPRHGHRAVAIKELIVVFGGGNEGIVDELHVYNTATNQWFIPAVRGDIPPGCAAYGFVCDGTRLLVFGGMVEYGKYSNDLYELQASRWEWKRLKAKTPKNGPPPCPRLGHSFSLVGNKCYLFGGLANDSEDPKNNIPRYLNDLYVLELRPGSGVLAWDIPITYGVLPPPRESHTAVVYTERDGRRSRLVIYGGMSGCRLGDLWTLDIETLTWNKPSLSGVAPLPRSLHSATTIGNKMYVFGGWVPLVMDDVKVATHEKEWKCTNTLACLNLGEEGAWDPQTDPKSTLKPQKPTLKHEPDSMAWEPLVLETLEDNVAAGARRALRRGHRHPPVHLERPRRLPQGLEQPGVLQGPVVPGDRCPRGAEGDRTPPRPPRVPRWSQCARPGPGKAPVTVTSLPAGVRMVVPTQSPQGTISNLGKVMSVVQTKPVQSSAVTGQASSGPVTQIIQTKGPLPAGTILKLVTSGEGKPTTILTSTQAGAGAAKPPTILGISSVSPSTTKPGTNHHHQNHPHVGHHHPVGATVPHHLITTKVMTSGTGTPAKIITAVPKLGGGHGQQGVTQVVLKGAPGQPGTILRTVPMGGVRLVTPVTVSAVKPTVTTLVVKGTTPGRPVGAGGHSATASLATPITTLGTIATLSSQVLNPAAITATAGRGRPGDTHHHHAAGVPAHAGDADHHAKRRRGPARARPARVHPGVPHGRRSPAAASGDRRPGRAPPTEATAGTVPLVCSNPPCETHETGTTNTATTSLVANVGTGGGQQQLQLLCEDAGGGTTTLPPPPPRACSNPPCETHETGTTNTVTMTAARPPCSNPPCETHETGTTNTPTAAGKGAARPGDARGAALPTRRQTAATGRR</sequence>
<dbReference type="FunFam" id="3.30.890.10:FF:000004">
    <property type="entry name" value="Methyl-CpG-binding protein 2"/>
    <property type="match status" value="1"/>
</dbReference>
<evidence type="ECO:0000256" key="8">
    <source>
        <dbReference type="ARBA" id="ARBA00022990"/>
    </source>
</evidence>
<evidence type="ECO:0000256" key="9">
    <source>
        <dbReference type="ARBA" id="ARBA00023015"/>
    </source>
</evidence>
<feature type="compositionally biased region" description="Basic and acidic residues" evidence="16">
    <location>
        <begin position="9"/>
        <end position="21"/>
    </location>
</feature>
<dbReference type="SMART" id="SM00391">
    <property type="entry name" value="MBD"/>
    <property type="match status" value="1"/>
</dbReference>
<dbReference type="Gene3D" id="2.120.10.80">
    <property type="entry name" value="Kelch-type beta propeller"/>
    <property type="match status" value="2"/>
</dbReference>
<dbReference type="FunFam" id="2.120.10.80:FF:000015">
    <property type="entry name" value="host cell factor 1 isoform X1"/>
    <property type="match status" value="1"/>
</dbReference>
<dbReference type="CDD" id="cd01396">
    <property type="entry name" value="MeCP2_MBD"/>
    <property type="match status" value="1"/>
</dbReference>
<dbReference type="InterPro" id="IPR043536">
    <property type="entry name" value="HCF1/2"/>
</dbReference>
<evidence type="ECO:0000256" key="4">
    <source>
        <dbReference type="ARBA" id="ARBA00022491"/>
    </source>
</evidence>
<dbReference type="GO" id="GO:0010385">
    <property type="term" value="F:double-stranded methylated DNA binding"/>
    <property type="evidence" value="ECO:0007669"/>
    <property type="project" value="UniProtKB-ARBA"/>
</dbReference>
<feature type="region of interest" description="Disordered" evidence="16">
    <location>
        <begin position="137"/>
        <end position="282"/>
    </location>
</feature>
<dbReference type="SUPFAM" id="SSF117281">
    <property type="entry name" value="Kelch motif"/>
    <property type="match status" value="1"/>
</dbReference>
<evidence type="ECO:0000256" key="5">
    <source>
        <dbReference type="ARBA" id="ARBA00022553"/>
    </source>
</evidence>
<feature type="domain" description="MBD" evidence="17">
    <location>
        <begin position="80"/>
        <end position="152"/>
    </location>
</feature>